<keyword evidence="1" id="KW-1133">Transmembrane helix</keyword>
<dbReference type="Proteomes" id="UP000650224">
    <property type="component" value="Unassembled WGS sequence"/>
</dbReference>
<feature type="domain" description="EccD-like transmembrane" evidence="2">
    <location>
        <begin position="109"/>
        <end position="455"/>
    </location>
</feature>
<organism evidence="3 4">
    <name type="scientific">Corynebacterium gallinarum</name>
    <dbReference type="NCBI Taxonomy" id="2762214"/>
    <lineage>
        <taxon>Bacteria</taxon>
        <taxon>Bacillati</taxon>
        <taxon>Actinomycetota</taxon>
        <taxon>Actinomycetes</taxon>
        <taxon>Mycobacteriales</taxon>
        <taxon>Corynebacteriaceae</taxon>
        <taxon>Corynebacterium</taxon>
    </lineage>
</organism>
<reference evidence="3 4" key="1">
    <citation type="submission" date="2020-08" db="EMBL/GenBank/DDBJ databases">
        <title>A Genomic Blueprint of the Chicken Gut Microbiome.</title>
        <authorList>
            <person name="Gilroy R."/>
            <person name="Ravi A."/>
            <person name="Getino M."/>
            <person name="Pursley I."/>
            <person name="Horton D.L."/>
            <person name="Alikhan N.-F."/>
            <person name="Baker D."/>
            <person name="Gharbi K."/>
            <person name="Hall N."/>
            <person name="Watson M."/>
            <person name="Adriaenssens E.M."/>
            <person name="Foster-Nyarko E."/>
            <person name="Jarju S."/>
            <person name="Secka A."/>
            <person name="Antonio M."/>
            <person name="Oren A."/>
            <person name="Chaudhuri R."/>
            <person name="La Ragione R.M."/>
            <person name="Hildebrand F."/>
            <person name="Pallen M.J."/>
        </authorList>
    </citation>
    <scope>NUCLEOTIDE SEQUENCE [LARGE SCALE GENOMIC DNA]</scope>
    <source>
        <strain evidence="3 4">Sa1YVA5</strain>
    </source>
</reference>
<feature type="transmembrane region" description="Helical" evidence="1">
    <location>
        <begin position="114"/>
        <end position="135"/>
    </location>
</feature>
<feature type="transmembrane region" description="Helical" evidence="1">
    <location>
        <begin position="393"/>
        <end position="413"/>
    </location>
</feature>
<dbReference type="EMBL" id="JACSPR010000002">
    <property type="protein sequence ID" value="MBD8029450.1"/>
    <property type="molecule type" value="Genomic_DNA"/>
</dbReference>
<evidence type="ECO:0000259" key="2">
    <source>
        <dbReference type="Pfam" id="PF19053"/>
    </source>
</evidence>
<feature type="transmembrane region" description="Helical" evidence="1">
    <location>
        <begin position="202"/>
        <end position="220"/>
    </location>
</feature>
<sequence>MAIDNVLRVSVRIDLTVGNKPFAMADLSLPAWSSLAEILEEVLDLTGAPTISRPWVARTATGIPIDPGIPLSHTQLEQGGVLVLSPERDLPAPVIRDAAEALVELSSSTRTIGLVDLLTLTGLAAVAVLLAGPVAGGVDPGIRMLILAVICVIILAWLPRSTAPEAATPVTRVVLPVFITLLAATAALVTVVDPLSGTTGELAWGLVCASGAGLTAVLLLHLVFTPALMVSVTLTTLLLLAPVVAAGAGLSRADDDVSGPAAITIAVIMVLLGAAPKLSAALAGLRVPTLPTAGQDLSVSDNGRTDPTATATRAQTLYDAQVLALSLTGALLIFVASGPGTWFTTLFALVTTIACLLHAIRQSRAVPTWSLMVLACAALITTVVSASRQEDSWVAVVLGVLIAALAVTVAVWIPRIPTPEPTTIVWLERIESICVAATLPLALHLLDVFGMLRALNIGMGG</sequence>
<dbReference type="RefSeq" id="WP_191732684.1">
    <property type="nucleotide sequence ID" value="NZ_JACSPR010000002.1"/>
</dbReference>
<dbReference type="NCBIfam" id="TIGR03920">
    <property type="entry name" value="T7SS_EccD"/>
    <property type="match status" value="1"/>
</dbReference>
<evidence type="ECO:0000313" key="3">
    <source>
        <dbReference type="EMBL" id="MBD8029450.1"/>
    </source>
</evidence>
<keyword evidence="1" id="KW-0472">Membrane</keyword>
<protein>
    <submittedName>
        <fullName evidence="3">Type VII secretion integral membrane protein EccD</fullName>
    </submittedName>
</protein>
<dbReference type="AlphaFoldDB" id="A0A8I0LGW7"/>
<feature type="transmembrane region" description="Helical" evidence="1">
    <location>
        <begin position="141"/>
        <end position="158"/>
    </location>
</feature>
<evidence type="ECO:0000313" key="4">
    <source>
        <dbReference type="Proteomes" id="UP000650224"/>
    </source>
</evidence>
<keyword evidence="1" id="KW-0812">Transmembrane</keyword>
<dbReference type="InterPro" id="IPR044049">
    <property type="entry name" value="EccD_transm"/>
</dbReference>
<keyword evidence="4" id="KW-1185">Reference proteome</keyword>
<dbReference type="Pfam" id="PF19053">
    <property type="entry name" value="EccD"/>
    <property type="match status" value="1"/>
</dbReference>
<feature type="transmembrane region" description="Helical" evidence="1">
    <location>
        <begin position="170"/>
        <end position="190"/>
    </location>
</feature>
<dbReference type="InterPro" id="IPR006707">
    <property type="entry name" value="T7SS_EccD"/>
</dbReference>
<name>A0A8I0LGW7_9CORY</name>
<feature type="transmembrane region" description="Helical" evidence="1">
    <location>
        <begin position="317"/>
        <end position="336"/>
    </location>
</feature>
<evidence type="ECO:0000256" key="1">
    <source>
        <dbReference type="SAM" id="Phobius"/>
    </source>
</evidence>
<feature type="transmembrane region" description="Helical" evidence="1">
    <location>
        <begin position="369"/>
        <end position="387"/>
    </location>
</feature>
<comment type="caution">
    <text evidence="3">The sequence shown here is derived from an EMBL/GenBank/DDBJ whole genome shotgun (WGS) entry which is preliminary data.</text>
</comment>
<proteinExistence type="predicted"/>
<accession>A0A8I0LGW7</accession>
<feature type="transmembrane region" description="Helical" evidence="1">
    <location>
        <begin position="227"/>
        <end position="251"/>
    </location>
</feature>
<gene>
    <name evidence="3" type="primary">eccD</name>
    <name evidence="3" type="ORF">H9627_03740</name>
</gene>
<feature type="transmembrane region" description="Helical" evidence="1">
    <location>
        <begin position="257"/>
        <end position="276"/>
    </location>
</feature>